<name>A0ABX0MJN8_9BURK</name>
<reference evidence="2 3" key="1">
    <citation type="submission" date="2019-10" db="EMBL/GenBank/DDBJ databases">
        <title>Taxonomy of Antarctic Massilia spp.: description of Massilia rubra sp. nov., Massilia aquatica sp. nov., Massilia mucilaginosa sp. nov., Massilia frigida sp. nov. isolated from streams, lakes and regoliths.</title>
        <authorList>
            <person name="Holochova P."/>
            <person name="Sedlacek I."/>
            <person name="Kralova S."/>
            <person name="Maslanova I."/>
            <person name="Busse H.-J."/>
            <person name="Stankova E."/>
            <person name="Vrbovska V."/>
            <person name="Kovarovic V."/>
            <person name="Bartak M."/>
            <person name="Svec P."/>
            <person name="Pantucek R."/>
        </authorList>
    </citation>
    <scope>NUCLEOTIDE SEQUENCE [LARGE SCALE GENOMIC DNA]</scope>
    <source>
        <strain evidence="2 3">CCM 8694</strain>
    </source>
</reference>
<dbReference type="PROSITE" id="PS50231">
    <property type="entry name" value="RICIN_B_LECTIN"/>
    <property type="match status" value="1"/>
</dbReference>
<feature type="domain" description="Ricin B lectin" evidence="1">
    <location>
        <begin position="57"/>
        <end position="113"/>
    </location>
</feature>
<accession>A0ABX0MJN8</accession>
<dbReference type="EMBL" id="WHJF01000019">
    <property type="protein sequence ID" value="NHZ62561.1"/>
    <property type="molecule type" value="Genomic_DNA"/>
</dbReference>
<evidence type="ECO:0000313" key="3">
    <source>
        <dbReference type="Proteomes" id="UP000610594"/>
    </source>
</evidence>
<dbReference type="CDD" id="cd00161">
    <property type="entry name" value="beta-trefoil_Ricin-like"/>
    <property type="match status" value="1"/>
</dbReference>
<protein>
    <recommendedName>
        <fullName evidence="1">Ricin B lectin domain-containing protein</fullName>
    </recommendedName>
</protein>
<organism evidence="2 3">
    <name type="scientific">Massilia genomosp. 1</name>
    <dbReference type="NCBI Taxonomy" id="2609280"/>
    <lineage>
        <taxon>Bacteria</taxon>
        <taxon>Pseudomonadati</taxon>
        <taxon>Pseudomonadota</taxon>
        <taxon>Betaproteobacteria</taxon>
        <taxon>Burkholderiales</taxon>
        <taxon>Oxalobacteraceae</taxon>
        <taxon>Telluria group</taxon>
        <taxon>Massilia</taxon>
    </lineage>
</organism>
<evidence type="ECO:0000313" key="2">
    <source>
        <dbReference type="EMBL" id="NHZ62561.1"/>
    </source>
</evidence>
<keyword evidence="3" id="KW-1185">Reference proteome</keyword>
<dbReference type="Gene3D" id="2.80.10.50">
    <property type="match status" value="2"/>
</dbReference>
<gene>
    <name evidence="2" type="ORF">F1735_09610</name>
</gene>
<evidence type="ECO:0000259" key="1">
    <source>
        <dbReference type="Pfam" id="PF14200"/>
    </source>
</evidence>
<sequence length="114" mass="12747">MWQFTNLNKTDQRWSLDPVDGAWFKLTSNYNANVLDVAGHSSAPGVAVNTVPYKATDNQQWLLVPGTTQYVGMRNRNSGLMLDNRDGSLLDGAVILQWTGNGLAPQRWRLERAN</sequence>
<proteinExistence type="predicted"/>
<dbReference type="Proteomes" id="UP000610594">
    <property type="component" value="Unassembled WGS sequence"/>
</dbReference>
<dbReference type="InterPro" id="IPR000772">
    <property type="entry name" value="Ricin_B_lectin"/>
</dbReference>
<comment type="caution">
    <text evidence="2">The sequence shown here is derived from an EMBL/GenBank/DDBJ whole genome shotgun (WGS) entry which is preliminary data.</text>
</comment>
<dbReference type="SUPFAM" id="SSF50370">
    <property type="entry name" value="Ricin B-like lectins"/>
    <property type="match status" value="1"/>
</dbReference>
<dbReference type="InterPro" id="IPR035992">
    <property type="entry name" value="Ricin_B-like_lectins"/>
</dbReference>
<dbReference type="Pfam" id="PF14200">
    <property type="entry name" value="RicinB_lectin_2"/>
    <property type="match status" value="1"/>
</dbReference>
<dbReference type="RefSeq" id="WP_373888491.1">
    <property type="nucleotide sequence ID" value="NZ_WHJF01000019.1"/>
</dbReference>